<dbReference type="Pfam" id="PF12911">
    <property type="entry name" value="OppC_N"/>
    <property type="match status" value="1"/>
</dbReference>
<keyword evidence="4 10" id="KW-0812">Transmembrane</keyword>
<dbReference type="PANTHER" id="PTHR43386:SF1">
    <property type="entry name" value="D,D-DIPEPTIDE TRANSPORT SYSTEM PERMEASE PROTEIN DDPC-RELATED"/>
    <property type="match status" value="1"/>
</dbReference>
<dbReference type="NCBIfam" id="NF045474">
    <property type="entry name" value="Opp2C"/>
    <property type="match status" value="1"/>
</dbReference>
<dbReference type="GO" id="GO:0055085">
    <property type="term" value="P:transmembrane transport"/>
    <property type="evidence" value="ECO:0007669"/>
    <property type="project" value="InterPro"/>
</dbReference>
<evidence type="ECO:0000256" key="6">
    <source>
        <dbReference type="ARBA" id="ARBA00022927"/>
    </source>
</evidence>
<evidence type="ECO:0000256" key="9">
    <source>
        <dbReference type="ARBA" id="ARBA00024202"/>
    </source>
</evidence>
<evidence type="ECO:0000256" key="8">
    <source>
        <dbReference type="ARBA" id="ARBA00023136"/>
    </source>
</evidence>
<evidence type="ECO:0000256" key="7">
    <source>
        <dbReference type="ARBA" id="ARBA00022989"/>
    </source>
</evidence>
<feature type="transmembrane region" description="Helical" evidence="10">
    <location>
        <begin position="49"/>
        <end position="70"/>
    </location>
</feature>
<dbReference type="InterPro" id="IPR035906">
    <property type="entry name" value="MetI-like_sf"/>
</dbReference>
<organism evidence="12 13">
    <name type="scientific">Pikeienuella piscinae</name>
    <dbReference type="NCBI Taxonomy" id="2748098"/>
    <lineage>
        <taxon>Bacteria</taxon>
        <taxon>Pseudomonadati</taxon>
        <taxon>Pseudomonadota</taxon>
        <taxon>Alphaproteobacteria</taxon>
        <taxon>Rhodobacterales</taxon>
        <taxon>Paracoccaceae</taxon>
        <taxon>Pikeienuella</taxon>
    </lineage>
</organism>
<comment type="similarity">
    <text evidence="9">Belongs to the binding-protein-dependent transport system permease family. OppBC subfamily.</text>
</comment>
<dbReference type="PROSITE" id="PS50928">
    <property type="entry name" value="ABC_TM1"/>
    <property type="match status" value="1"/>
</dbReference>
<feature type="transmembrane region" description="Helical" evidence="10">
    <location>
        <begin position="112"/>
        <end position="139"/>
    </location>
</feature>
<evidence type="ECO:0000256" key="1">
    <source>
        <dbReference type="ARBA" id="ARBA00004651"/>
    </source>
</evidence>
<comment type="subcellular location">
    <subcellularLocation>
        <location evidence="1 10">Cell membrane</location>
        <topology evidence="1 10">Multi-pass membrane protein</topology>
    </subcellularLocation>
</comment>
<evidence type="ECO:0000256" key="10">
    <source>
        <dbReference type="RuleBase" id="RU363032"/>
    </source>
</evidence>
<gene>
    <name evidence="12" type="ORF">G5B40_08875</name>
</gene>
<protein>
    <submittedName>
        <fullName evidence="12">ABC transporter permease</fullName>
    </submittedName>
</protein>
<dbReference type="InterPro" id="IPR025966">
    <property type="entry name" value="OppC_N"/>
</dbReference>
<dbReference type="SUPFAM" id="SSF161098">
    <property type="entry name" value="MetI-like"/>
    <property type="match status" value="1"/>
</dbReference>
<dbReference type="RefSeq" id="WP_165097646.1">
    <property type="nucleotide sequence ID" value="NZ_CP049056.1"/>
</dbReference>
<dbReference type="EMBL" id="CP049056">
    <property type="protein sequence ID" value="QIE55558.1"/>
    <property type="molecule type" value="Genomic_DNA"/>
</dbReference>
<evidence type="ECO:0000256" key="2">
    <source>
        <dbReference type="ARBA" id="ARBA00022448"/>
    </source>
</evidence>
<dbReference type="GO" id="GO:0015031">
    <property type="term" value="P:protein transport"/>
    <property type="evidence" value="ECO:0007669"/>
    <property type="project" value="UniProtKB-KW"/>
</dbReference>
<evidence type="ECO:0000256" key="4">
    <source>
        <dbReference type="ARBA" id="ARBA00022692"/>
    </source>
</evidence>
<keyword evidence="5" id="KW-0571">Peptide transport</keyword>
<reference evidence="12 13" key="1">
    <citation type="submission" date="2020-02" db="EMBL/GenBank/DDBJ databases">
        <title>complete genome sequence of Rhodobacteraceae bacterium.</title>
        <authorList>
            <person name="Park J."/>
            <person name="Kim Y.-S."/>
            <person name="Kim K.-H."/>
        </authorList>
    </citation>
    <scope>NUCLEOTIDE SEQUENCE [LARGE SCALE GENOMIC DNA]</scope>
    <source>
        <strain evidence="12 13">RR4-56</strain>
    </source>
</reference>
<feature type="transmembrane region" description="Helical" evidence="10">
    <location>
        <begin position="278"/>
        <end position="299"/>
    </location>
</feature>
<proteinExistence type="inferred from homology"/>
<keyword evidence="2 10" id="KW-0813">Transport</keyword>
<dbReference type="InterPro" id="IPR000515">
    <property type="entry name" value="MetI-like"/>
</dbReference>
<keyword evidence="6" id="KW-0653">Protein transport</keyword>
<feature type="transmembrane region" description="Helical" evidence="10">
    <location>
        <begin position="159"/>
        <end position="183"/>
    </location>
</feature>
<dbReference type="GO" id="GO:0015833">
    <property type="term" value="P:peptide transport"/>
    <property type="evidence" value="ECO:0007669"/>
    <property type="project" value="UniProtKB-KW"/>
</dbReference>
<dbReference type="CDD" id="cd06261">
    <property type="entry name" value="TM_PBP2"/>
    <property type="match status" value="1"/>
</dbReference>
<dbReference type="InterPro" id="IPR053385">
    <property type="entry name" value="ABC_transport_permease"/>
</dbReference>
<name>A0A7L5BXI6_9RHOB</name>
<dbReference type="Gene3D" id="1.10.3720.10">
    <property type="entry name" value="MetI-like"/>
    <property type="match status" value="1"/>
</dbReference>
<dbReference type="InterPro" id="IPR050366">
    <property type="entry name" value="BP-dependent_transpt_permease"/>
</dbReference>
<evidence type="ECO:0000313" key="13">
    <source>
        <dbReference type="Proteomes" id="UP000503336"/>
    </source>
</evidence>
<evidence type="ECO:0000256" key="3">
    <source>
        <dbReference type="ARBA" id="ARBA00022475"/>
    </source>
</evidence>
<evidence type="ECO:0000256" key="5">
    <source>
        <dbReference type="ARBA" id="ARBA00022856"/>
    </source>
</evidence>
<keyword evidence="3" id="KW-1003">Cell membrane</keyword>
<dbReference type="Proteomes" id="UP000503336">
    <property type="component" value="Chromosome"/>
</dbReference>
<feature type="transmembrane region" description="Helical" evidence="10">
    <location>
        <begin position="226"/>
        <end position="254"/>
    </location>
</feature>
<keyword evidence="8 10" id="KW-0472">Membrane</keyword>
<dbReference type="PANTHER" id="PTHR43386">
    <property type="entry name" value="OLIGOPEPTIDE TRANSPORT SYSTEM PERMEASE PROTEIN APPC"/>
    <property type="match status" value="1"/>
</dbReference>
<keyword evidence="13" id="KW-1185">Reference proteome</keyword>
<keyword evidence="7 10" id="KW-1133">Transmembrane helix</keyword>
<evidence type="ECO:0000259" key="11">
    <source>
        <dbReference type="PROSITE" id="PS50928"/>
    </source>
</evidence>
<accession>A0A7L5BXI6</accession>
<dbReference type="Pfam" id="PF00528">
    <property type="entry name" value="BPD_transp_1"/>
    <property type="match status" value="1"/>
</dbReference>
<evidence type="ECO:0000313" key="12">
    <source>
        <dbReference type="EMBL" id="QIE55558.1"/>
    </source>
</evidence>
<sequence>MSAPVDLDPGPAARRGLRAWLLSPTPQSAWQARCQRTYIGWLAFRTNPIAMAGLIIIVGLVLVAIFAPWITASDGLSPELSNRLQPASAEHWFGTDQLGRDIFDRIIWGSRITLYIVGLVAVIVVPIGLAIGVIAGYLGGWVDNVLMRITDIFLAFPRLILALALVAALGASLENAVLAIALTTWSPYARIARAEVLTIRKADFIMAAQAQGASTFRILLRHITPLCLASVIVRLTLDMAGIILTAAGLGFLGLGAQPPTPEWGAMISNGRQLLLDQWWVPTVPGIAILIVSLGFCLLGDGLRDVLDPKSADQ</sequence>
<dbReference type="AlphaFoldDB" id="A0A7L5BXI6"/>
<feature type="domain" description="ABC transmembrane type-1" evidence="11">
    <location>
        <begin position="110"/>
        <end position="299"/>
    </location>
</feature>
<dbReference type="KEGG" id="hdh:G5B40_08875"/>
<dbReference type="GO" id="GO:0005886">
    <property type="term" value="C:plasma membrane"/>
    <property type="evidence" value="ECO:0007669"/>
    <property type="project" value="UniProtKB-SubCell"/>
</dbReference>